<feature type="compositionally biased region" description="Basic and acidic residues" evidence="1">
    <location>
        <begin position="286"/>
        <end position="299"/>
    </location>
</feature>
<reference evidence="2" key="1">
    <citation type="submission" date="2019-04" db="EMBL/GenBank/DDBJ databases">
        <title>Sequencing of skin fungus with MAO and IRED activity.</title>
        <authorList>
            <person name="Marsaioli A.J."/>
            <person name="Bonatto J.M.C."/>
            <person name="Reis Junior O."/>
        </authorList>
    </citation>
    <scope>NUCLEOTIDE SEQUENCE</scope>
    <source>
        <strain evidence="2">30M1</strain>
    </source>
</reference>
<dbReference type="AlphaFoldDB" id="A0A9P4TMS5"/>
<evidence type="ECO:0000256" key="1">
    <source>
        <dbReference type="SAM" id="MobiDB-lite"/>
    </source>
</evidence>
<dbReference type="Proteomes" id="UP000801428">
    <property type="component" value="Unassembled WGS sequence"/>
</dbReference>
<feature type="region of interest" description="Disordered" evidence="1">
    <location>
        <begin position="1"/>
        <end position="30"/>
    </location>
</feature>
<organism evidence="2 3">
    <name type="scientific">Curvularia kusanoi</name>
    <name type="common">Cochliobolus kusanoi</name>
    <dbReference type="NCBI Taxonomy" id="90978"/>
    <lineage>
        <taxon>Eukaryota</taxon>
        <taxon>Fungi</taxon>
        <taxon>Dikarya</taxon>
        <taxon>Ascomycota</taxon>
        <taxon>Pezizomycotina</taxon>
        <taxon>Dothideomycetes</taxon>
        <taxon>Pleosporomycetidae</taxon>
        <taxon>Pleosporales</taxon>
        <taxon>Pleosporineae</taxon>
        <taxon>Pleosporaceae</taxon>
        <taxon>Curvularia</taxon>
    </lineage>
</organism>
<feature type="compositionally biased region" description="Basic and acidic residues" evidence="1">
    <location>
        <begin position="163"/>
        <end position="172"/>
    </location>
</feature>
<comment type="caution">
    <text evidence="2">The sequence shown here is derived from an EMBL/GenBank/DDBJ whole genome shotgun (WGS) entry which is preliminary data.</text>
</comment>
<dbReference type="EMBL" id="SWKU01000003">
    <property type="protein sequence ID" value="KAF3008882.1"/>
    <property type="molecule type" value="Genomic_DNA"/>
</dbReference>
<evidence type="ECO:0000313" key="2">
    <source>
        <dbReference type="EMBL" id="KAF3008882.1"/>
    </source>
</evidence>
<sequence>MSGALHTGESHAEETQAGEDHAGEVYVRQTHTRETHIAEFLLGPDGTPFGFLPTRNSGMGFLPHAKAVYRHVKAEQDAGFRGKGPAEKWLNSLLPKKSGARAMKRDNGKELLAEEGNEAESTGGNRRQPNGRRTPEAHPPLQGARPVLRPAPLASHPPQLPTEEAHGNRDGDGATGSMKRAIAADRLQGSRSQDAPRAPIVHFQSPSPPKEKPTIRLLTPVSDAALPSALITSHAAAPSKAVFDAGEAKVARHAEAQPKQSHWETPAYEATPQSNDVEAFERAQVAEEEVRREEAEHAGGTRTPLTAPQPRMTFPTNFQAEVLAKVRLLDLTKKPVDDAPAVYASQQLHTAEASTLNEIQKTDAFDRETETRISHGEGKVDLHGSGCASSDFPMNGDTGAQ</sequence>
<accession>A0A9P4TMS5</accession>
<feature type="compositionally biased region" description="Basic and acidic residues" evidence="1">
    <location>
        <begin position="8"/>
        <end position="23"/>
    </location>
</feature>
<gene>
    <name evidence="2" type="ORF">E8E13_011087</name>
</gene>
<feature type="region of interest" description="Disordered" evidence="1">
    <location>
        <begin position="286"/>
        <end position="312"/>
    </location>
</feature>
<evidence type="ECO:0000313" key="3">
    <source>
        <dbReference type="Proteomes" id="UP000801428"/>
    </source>
</evidence>
<feature type="compositionally biased region" description="Basic and acidic residues" evidence="1">
    <location>
        <begin position="364"/>
        <end position="382"/>
    </location>
</feature>
<protein>
    <submittedName>
        <fullName evidence="2">Uncharacterized protein</fullName>
    </submittedName>
</protein>
<proteinExistence type="predicted"/>
<name>A0A9P4TMS5_CURKU</name>
<dbReference type="OrthoDB" id="3792561at2759"/>
<feature type="compositionally biased region" description="Polar residues" evidence="1">
    <location>
        <begin position="119"/>
        <end position="128"/>
    </location>
</feature>
<keyword evidence="3" id="KW-1185">Reference proteome</keyword>
<feature type="region of interest" description="Disordered" evidence="1">
    <location>
        <begin position="112"/>
        <end position="214"/>
    </location>
</feature>
<feature type="region of interest" description="Disordered" evidence="1">
    <location>
        <begin position="364"/>
        <end position="401"/>
    </location>
</feature>